<proteinExistence type="predicted"/>
<evidence type="ECO:0000313" key="2">
    <source>
        <dbReference type="EMBL" id="KAK1841716.1"/>
    </source>
</evidence>
<name>A0AAD9A5A9_9PEZI</name>
<keyword evidence="3" id="KW-1185">Reference proteome</keyword>
<dbReference type="Proteomes" id="UP001243330">
    <property type="component" value="Unassembled WGS sequence"/>
</dbReference>
<gene>
    <name evidence="2" type="ORF">CCHR01_15649</name>
</gene>
<reference evidence="2" key="1">
    <citation type="submission" date="2023-01" db="EMBL/GenBank/DDBJ databases">
        <title>Colletotrichum chrysophilum M932 genome sequence.</title>
        <authorList>
            <person name="Baroncelli R."/>
        </authorList>
    </citation>
    <scope>NUCLEOTIDE SEQUENCE</scope>
    <source>
        <strain evidence="2">M932</strain>
    </source>
</reference>
<accession>A0AAD9A5A9</accession>
<dbReference type="AlphaFoldDB" id="A0AAD9A5A9"/>
<feature type="region of interest" description="Disordered" evidence="1">
    <location>
        <begin position="33"/>
        <end position="111"/>
    </location>
</feature>
<feature type="compositionally biased region" description="Pro residues" evidence="1">
    <location>
        <begin position="49"/>
        <end position="59"/>
    </location>
</feature>
<evidence type="ECO:0000256" key="1">
    <source>
        <dbReference type="SAM" id="MobiDB-lite"/>
    </source>
</evidence>
<evidence type="ECO:0000313" key="3">
    <source>
        <dbReference type="Proteomes" id="UP001243330"/>
    </source>
</evidence>
<feature type="compositionally biased region" description="Polar residues" evidence="1">
    <location>
        <begin position="100"/>
        <end position="111"/>
    </location>
</feature>
<organism evidence="2 3">
    <name type="scientific">Colletotrichum chrysophilum</name>
    <dbReference type="NCBI Taxonomy" id="1836956"/>
    <lineage>
        <taxon>Eukaryota</taxon>
        <taxon>Fungi</taxon>
        <taxon>Dikarya</taxon>
        <taxon>Ascomycota</taxon>
        <taxon>Pezizomycotina</taxon>
        <taxon>Sordariomycetes</taxon>
        <taxon>Hypocreomycetidae</taxon>
        <taxon>Glomerellales</taxon>
        <taxon>Glomerellaceae</taxon>
        <taxon>Colletotrichum</taxon>
        <taxon>Colletotrichum gloeosporioides species complex</taxon>
    </lineage>
</organism>
<comment type="caution">
    <text evidence="2">The sequence shown here is derived from an EMBL/GenBank/DDBJ whole genome shotgun (WGS) entry which is preliminary data.</text>
</comment>
<sequence>MQAALLARMRKSKTPHLLPQVTDPCCSLLRPSSTPSRVHPIRPTAVPSVHPPGFCPGPPVTFSTSEPTAPFGKSPGRNPGNDHVRPLAWENIHKDKHLPDNQTLEELVSSE</sequence>
<feature type="compositionally biased region" description="Basic and acidic residues" evidence="1">
    <location>
        <begin position="80"/>
        <end position="99"/>
    </location>
</feature>
<protein>
    <submittedName>
        <fullName evidence="2">Uncharacterized protein</fullName>
    </submittedName>
</protein>
<dbReference type="EMBL" id="JAQOWY010000461">
    <property type="protein sequence ID" value="KAK1841716.1"/>
    <property type="molecule type" value="Genomic_DNA"/>
</dbReference>